<dbReference type="GO" id="GO:0000160">
    <property type="term" value="P:phosphorelay signal transduction system"/>
    <property type="evidence" value="ECO:0007669"/>
    <property type="project" value="InterPro"/>
</dbReference>
<dbReference type="PANTHER" id="PTHR44591:SF3">
    <property type="entry name" value="RESPONSE REGULATORY DOMAIN-CONTAINING PROTEIN"/>
    <property type="match status" value="1"/>
</dbReference>
<proteinExistence type="predicted"/>
<feature type="domain" description="Response regulatory" evidence="3">
    <location>
        <begin position="9"/>
        <end position="127"/>
    </location>
</feature>
<protein>
    <submittedName>
        <fullName evidence="4">Response regulator</fullName>
    </submittedName>
</protein>
<dbReference type="SUPFAM" id="SSF52172">
    <property type="entry name" value="CheY-like"/>
    <property type="match status" value="1"/>
</dbReference>
<dbReference type="Pfam" id="PF00072">
    <property type="entry name" value="Response_reg"/>
    <property type="match status" value="1"/>
</dbReference>
<dbReference type="Gene3D" id="3.40.50.2300">
    <property type="match status" value="1"/>
</dbReference>
<dbReference type="SMART" id="SM00448">
    <property type="entry name" value="REC"/>
    <property type="match status" value="1"/>
</dbReference>
<accession>A0A7C4TL14</accession>
<comment type="caution">
    <text evidence="4">The sequence shown here is derived from an EMBL/GenBank/DDBJ whole genome shotgun (WGS) entry which is preliminary data.</text>
</comment>
<sequence>MNNKLPIPKVLIVDDDDAFFNLLKAKLSKDCLVIWAKDGEDGISKALEKEPDLIVTDIIMPRANGFEVIKRLKSHQETAHIDFIILSSYGEPRLVYEQKFLDSLGVRKYLIKSNHTATEIAKEIKKILK</sequence>
<dbReference type="EMBL" id="DSRT01000036">
    <property type="protein sequence ID" value="HGW29424.1"/>
    <property type="molecule type" value="Genomic_DNA"/>
</dbReference>
<dbReference type="PROSITE" id="PS50110">
    <property type="entry name" value="RESPONSE_REGULATORY"/>
    <property type="match status" value="1"/>
</dbReference>
<dbReference type="AlphaFoldDB" id="A0A7C4TL14"/>
<dbReference type="InterPro" id="IPR011006">
    <property type="entry name" value="CheY-like_superfamily"/>
</dbReference>
<dbReference type="PANTHER" id="PTHR44591">
    <property type="entry name" value="STRESS RESPONSE REGULATOR PROTEIN 1"/>
    <property type="match status" value="1"/>
</dbReference>
<evidence type="ECO:0000256" key="1">
    <source>
        <dbReference type="ARBA" id="ARBA00022553"/>
    </source>
</evidence>
<name>A0A7C4TL14_UNCKA</name>
<organism evidence="4">
    <name type="scientific">candidate division WWE3 bacterium</name>
    <dbReference type="NCBI Taxonomy" id="2053526"/>
    <lineage>
        <taxon>Bacteria</taxon>
        <taxon>Katanobacteria</taxon>
    </lineage>
</organism>
<dbReference type="InterPro" id="IPR001789">
    <property type="entry name" value="Sig_transdc_resp-reg_receiver"/>
</dbReference>
<feature type="modified residue" description="4-aspartylphosphate" evidence="2">
    <location>
        <position position="57"/>
    </location>
</feature>
<dbReference type="InterPro" id="IPR050595">
    <property type="entry name" value="Bact_response_regulator"/>
</dbReference>
<keyword evidence="1 2" id="KW-0597">Phosphoprotein</keyword>
<gene>
    <name evidence="4" type="ORF">ENR63_00670</name>
</gene>
<evidence type="ECO:0000259" key="3">
    <source>
        <dbReference type="PROSITE" id="PS50110"/>
    </source>
</evidence>
<reference evidence="4" key="1">
    <citation type="journal article" date="2020" name="mSystems">
        <title>Genome- and Community-Level Interaction Insights into Carbon Utilization and Element Cycling Functions of Hydrothermarchaeota in Hydrothermal Sediment.</title>
        <authorList>
            <person name="Zhou Z."/>
            <person name="Liu Y."/>
            <person name="Xu W."/>
            <person name="Pan J."/>
            <person name="Luo Z.H."/>
            <person name="Li M."/>
        </authorList>
    </citation>
    <scope>NUCLEOTIDE SEQUENCE [LARGE SCALE GENOMIC DNA]</scope>
    <source>
        <strain evidence="4">SpSt-417</strain>
    </source>
</reference>
<evidence type="ECO:0000256" key="2">
    <source>
        <dbReference type="PROSITE-ProRule" id="PRU00169"/>
    </source>
</evidence>
<evidence type="ECO:0000313" key="4">
    <source>
        <dbReference type="EMBL" id="HGW29424.1"/>
    </source>
</evidence>